<accession>A0A0P7AFL2</accession>
<dbReference type="AlphaFoldDB" id="A0A0P7AFL2"/>
<name>A0A0P7AFL2_9FLAO</name>
<keyword evidence="2" id="KW-1185">Reference proteome</keyword>
<proteinExistence type="predicted"/>
<reference evidence="1 2" key="1">
    <citation type="submission" date="2015-09" db="EMBL/GenBank/DDBJ databases">
        <title>Genome sequence of the marine flavobacterium Croceitalea dokdonensis DOKDO 023 that contains proton- and sodium-pumping rhodopsins.</title>
        <authorList>
            <person name="Kwon S.-K."/>
            <person name="Lee H.K."/>
            <person name="Kwak M.-J."/>
            <person name="Kim J.F."/>
        </authorList>
    </citation>
    <scope>NUCLEOTIDE SEQUENCE [LARGE SCALE GENOMIC DNA]</scope>
    <source>
        <strain evidence="1 2">DOKDO 023</strain>
    </source>
</reference>
<evidence type="ECO:0000313" key="1">
    <source>
        <dbReference type="EMBL" id="KPM32096.1"/>
    </source>
</evidence>
<sequence length="88" mass="9486">METENDFKNPQLHRNMAVTAKIFIGVGSMVGPGIFIFPGIDGSYAQICVALVSSRKYPFSGDGPGYQAPKTILLPTLGIWAVSFCCFP</sequence>
<gene>
    <name evidence="1" type="ORF">I595_1745</name>
</gene>
<organism evidence="1 2">
    <name type="scientific">Croceitalea dokdonensis DOKDO 023</name>
    <dbReference type="NCBI Taxonomy" id="1300341"/>
    <lineage>
        <taxon>Bacteria</taxon>
        <taxon>Pseudomonadati</taxon>
        <taxon>Bacteroidota</taxon>
        <taxon>Flavobacteriia</taxon>
        <taxon>Flavobacteriales</taxon>
        <taxon>Flavobacteriaceae</taxon>
        <taxon>Croceitalea</taxon>
    </lineage>
</organism>
<dbReference type="Proteomes" id="UP000050280">
    <property type="component" value="Unassembled WGS sequence"/>
</dbReference>
<dbReference type="EMBL" id="LDJX01000003">
    <property type="protein sequence ID" value="KPM32096.1"/>
    <property type="molecule type" value="Genomic_DNA"/>
</dbReference>
<evidence type="ECO:0000313" key="2">
    <source>
        <dbReference type="Proteomes" id="UP000050280"/>
    </source>
</evidence>
<comment type="caution">
    <text evidence="1">The sequence shown here is derived from an EMBL/GenBank/DDBJ whole genome shotgun (WGS) entry which is preliminary data.</text>
</comment>
<protein>
    <submittedName>
        <fullName evidence="1">Uncharacterized protein</fullName>
    </submittedName>
</protein>